<keyword evidence="3" id="KW-0479">Metal-binding</keyword>
<evidence type="ECO:0000259" key="13">
    <source>
        <dbReference type="PROSITE" id="PS50157"/>
    </source>
</evidence>
<feature type="compositionally biased region" description="Acidic residues" evidence="12">
    <location>
        <begin position="768"/>
        <end position="793"/>
    </location>
</feature>
<dbReference type="FunFam" id="3.30.160.60:FF:001289">
    <property type="entry name" value="Zinc finger protein 574"/>
    <property type="match status" value="1"/>
</dbReference>
<dbReference type="SUPFAM" id="SSF57667">
    <property type="entry name" value="beta-beta-alpha zinc fingers"/>
    <property type="match status" value="6"/>
</dbReference>
<evidence type="ECO:0000256" key="12">
    <source>
        <dbReference type="SAM" id="MobiDB-lite"/>
    </source>
</evidence>
<feature type="domain" description="C2H2-type" evidence="13">
    <location>
        <begin position="475"/>
        <end position="502"/>
    </location>
</feature>
<evidence type="ECO:0000256" key="3">
    <source>
        <dbReference type="ARBA" id="ARBA00022723"/>
    </source>
</evidence>
<protein>
    <recommendedName>
        <fullName evidence="13">C2H2-type domain-containing protein</fullName>
    </recommendedName>
</protein>
<dbReference type="FunFam" id="3.30.160.60:FF:003288">
    <property type="entry name" value="Uncharacterized protein"/>
    <property type="match status" value="1"/>
</dbReference>
<dbReference type="PROSITE" id="PS50157">
    <property type="entry name" value="ZINC_FINGER_C2H2_2"/>
    <property type="match status" value="13"/>
</dbReference>
<feature type="region of interest" description="Disordered" evidence="12">
    <location>
        <begin position="750"/>
        <end position="793"/>
    </location>
</feature>
<accession>A0A834MCY8</accession>
<evidence type="ECO:0000313" key="14">
    <source>
        <dbReference type="EMBL" id="KAF7280001.1"/>
    </source>
</evidence>
<dbReference type="Proteomes" id="UP000625711">
    <property type="component" value="Unassembled WGS sequence"/>
</dbReference>
<dbReference type="InterPro" id="IPR036236">
    <property type="entry name" value="Znf_C2H2_sf"/>
</dbReference>
<dbReference type="FunFam" id="3.30.160.60:FF:001119">
    <property type="entry name" value="zinc finger protein 408"/>
    <property type="match status" value="1"/>
</dbReference>
<evidence type="ECO:0000256" key="8">
    <source>
        <dbReference type="ARBA" id="ARBA00023125"/>
    </source>
</evidence>
<feature type="domain" description="C2H2-type" evidence="13">
    <location>
        <begin position="299"/>
        <end position="321"/>
    </location>
</feature>
<evidence type="ECO:0000256" key="2">
    <source>
        <dbReference type="ARBA" id="ARBA00006991"/>
    </source>
</evidence>
<dbReference type="Pfam" id="PF00096">
    <property type="entry name" value="zf-C2H2"/>
    <property type="match status" value="10"/>
</dbReference>
<feature type="region of interest" description="Disordered" evidence="12">
    <location>
        <begin position="126"/>
        <end position="202"/>
    </location>
</feature>
<gene>
    <name evidence="14" type="ORF">GWI33_006517</name>
</gene>
<dbReference type="OrthoDB" id="654211at2759"/>
<keyword evidence="9" id="KW-0804">Transcription</keyword>
<evidence type="ECO:0000256" key="10">
    <source>
        <dbReference type="ARBA" id="ARBA00023242"/>
    </source>
</evidence>
<dbReference type="Gene3D" id="3.30.160.60">
    <property type="entry name" value="Classic Zinc Finger"/>
    <property type="match status" value="11"/>
</dbReference>
<dbReference type="PANTHER" id="PTHR24404:SF114">
    <property type="entry name" value="KLUMPFUSS, ISOFORM B-RELATED"/>
    <property type="match status" value="1"/>
</dbReference>
<dbReference type="AlphaFoldDB" id="A0A834MCY8"/>
<keyword evidence="5 11" id="KW-0863">Zinc-finger</keyword>
<evidence type="ECO:0000256" key="7">
    <source>
        <dbReference type="ARBA" id="ARBA00023015"/>
    </source>
</evidence>
<organism evidence="14 15">
    <name type="scientific">Rhynchophorus ferrugineus</name>
    <name type="common">Red palm weevil</name>
    <name type="synonym">Curculio ferrugineus</name>
    <dbReference type="NCBI Taxonomy" id="354439"/>
    <lineage>
        <taxon>Eukaryota</taxon>
        <taxon>Metazoa</taxon>
        <taxon>Ecdysozoa</taxon>
        <taxon>Arthropoda</taxon>
        <taxon>Hexapoda</taxon>
        <taxon>Insecta</taxon>
        <taxon>Pterygota</taxon>
        <taxon>Neoptera</taxon>
        <taxon>Endopterygota</taxon>
        <taxon>Coleoptera</taxon>
        <taxon>Polyphaga</taxon>
        <taxon>Cucujiformia</taxon>
        <taxon>Curculionidae</taxon>
        <taxon>Dryophthorinae</taxon>
        <taxon>Rhynchophorus</taxon>
    </lineage>
</organism>
<feature type="domain" description="C2H2-type" evidence="13">
    <location>
        <begin position="532"/>
        <end position="561"/>
    </location>
</feature>
<dbReference type="EMBL" id="JAACXV010000327">
    <property type="protein sequence ID" value="KAF7280001.1"/>
    <property type="molecule type" value="Genomic_DNA"/>
</dbReference>
<evidence type="ECO:0000256" key="9">
    <source>
        <dbReference type="ARBA" id="ARBA00023163"/>
    </source>
</evidence>
<feature type="compositionally biased region" description="Acidic residues" evidence="12">
    <location>
        <begin position="135"/>
        <end position="145"/>
    </location>
</feature>
<evidence type="ECO:0000256" key="11">
    <source>
        <dbReference type="PROSITE-ProRule" id="PRU00042"/>
    </source>
</evidence>
<dbReference type="GO" id="GO:0005634">
    <property type="term" value="C:nucleus"/>
    <property type="evidence" value="ECO:0007669"/>
    <property type="project" value="UniProtKB-SubCell"/>
</dbReference>
<dbReference type="SMART" id="SM00355">
    <property type="entry name" value="ZnF_C2H2"/>
    <property type="match status" value="13"/>
</dbReference>
<keyword evidence="4" id="KW-0677">Repeat</keyword>
<dbReference type="GO" id="GO:0006357">
    <property type="term" value="P:regulation of transcription by RNA polymerase II"/>
    <property type="evidence" value="ECO:0007669"/>
    <property type="project" value="UniProtKB-ARBA"/>
</dbReference>
<feature type="domain" description="C2H2-type" evidence="13">
    <location>
        <begin position="326"/>
        <end position="344"/>
    </location>
</feature>
<evidence type="ECO:0000256" key="1">
    <source>
        <dbReference type="ARBA" id="ARBA00004123"/>
    </source>
</evidence>
<dbReference type="GO" id="GO:0008270">
    <property type="term" value="F:zinc ion binding"/>
    <property type="evidence" value="ECO:0007669"/>
    <property type="project" value="UniProtKB-KW"/>
</dbReference>
<feature type="compositionally biased region" description="Acidic residues" evidence="12">
    <location>
        <begin position="170"/>
        <end position="187"/>
    </location>
</feature>
<feature type="domain" description="C2H2-type" evidence="13">
    <location>
        <begin position="590"/>
        <end position="613"/>
    </location>
</feature>
<feature type="domain" description="C2H2-type" evidence="13">
    <location>
        <begin position="447"/>
        <end position="474"/>
    </location>
</feature>
<dbReference type="Pfam" id="PF13912">
    <property type="entry name" value="zf-C2H2_6"/>
    <property type="match status" value="1"/>
</dbReference>
<evidence type="ECO:0000256" key="5">
    <source>
        <dbReference type="ARBA" id="ARBA00022771"/>
    </source>
</evidence>
<feature type="compositionally biased region" description="Basic and acidic residues" evidence="12">
    <location>
        <begin position="146"/>
        <end position="169"/>
    </location>
</feature>
<feature type="domain" description="C2H2-type" evidence="13">
    <location>
        <begin position="391"/>
        <end position="418"/>
    </location>
</feature>
<feature type="domain" description="C2H2-type" evidence="13">
    <location>
        <begin position="503"/>
        <end position="531"/>
    </location>
</feature>
<dbReference type="InterPro" id="IPR013087">
    <property type="entry name" value="Znf_C2H2_type"/>
</dbReference>
<sequence>MDAVVKKEHGEVQTKTEDTVVLTNLPNAQKVSSEQNGSYLLKNYVENAGTALQLTSNCEDGEYTYIIENPGDFEGTEFELADGEHYIIEEYQPEYDESQEKEYETFYIEHVDSSPDEVEEVFTISGEGTERTEQDVEYLETEEDSEPAHEKHKETHQVKEEILTIKQEDDPLEDTEQNESNFEEAECENGNNNDNDDNDDDDGKELVMYECSICGKGFRTHTGVKRHLTVTHWKHDEAGKQNKENNDVLAFSLCPCCGEPSDSAHTLGDFKCEQCDKLFIQQNSLDRHVSVDHPVGTEYICYECKKLYKTRDLLIDHMRIHPIKSVKCDGCGRDFSRKYHLERHILQTGCTGVPCAVYNCRVCGKSYARKDNLAEHLKGHAGIANKMKKKFLCEFCMKEFNGMGQLNIHVRTHTGEKPYACDICEKRFPSTGAMKKHRRMHTGEKPYTCQTCGKKFAAKETLNRHWRTHTGEKPHQCQYCGKSFIQASQLRAHVFHHTGETAYTCPHCNRAFTRKLRLTTHIKFMHEGAEPITCPHSDCTKTFFRKEDLQRHWLTHTGEKPHECDVCHKSFAVKSSLRIHKLTHRTEAPVRCEVCCRAFIRQDCLMRHMRSKHRDVLEDILANAEKKRIQQQLLRTVSNNDQKESLKDTIVWNELTLTESIKELLTLLVDEDCLLEFGHPEAPVDKVLEAVIKRCGHSPASDVDFDYIGKLRQNAKLLFTVVIDDEPVKEMLNKKTVDEVIVHVLKLARKQSSNEEGQEGAEEKPQELPEDEDADDPMEAEDDDEEEEMYSSN</sequence>
<comment type="similarity">
    <text evidence="2">Belongs to the krueppel C2H2-type zinc-finger protein family.</text>
</comment>
<keyword evidence="7" id="KW-0805">Transcription regulation</keyword>
<dbReference type="PANTHER" id="PTHR24404">
    <property type="entry name" value="ZINC FINGER PROTEIN"/>
    <property type="match status" value="1"/>
</dbReference>
<comment type="subcellular location">
    <subcellularLocation>
        <location evidence="1">Nucleus</location>
    </subcellularLocation>
</comment>
<dbReference type="InterPro" id="IPR050589">
    <property type="entry name" value="Ikaros_C2H2-ZF"/>
</dbReference>
<feature type="domain" description="C2H2-type" evidence="13">
    <location>
        <begin position="419"/>
        <end position="446"/>
    </location>
</feature>
<keyword evidence="15" id="KW-1185">Reference proteome</keyword>
<feature type="domain" description="C2H2-type" evidence="13">
    <location>
        <begin position="562"/>
        <end position="589"/>
    </location>
</feature>
<feature type="domain" description="C2H2-type" evidence="13">
    <location>
        <begin position="270"/>
        <end position="293"/>
    </location>
</feature>
<keyword evidence="8" id="KW-0238">DNA-binding</keyword>
<dbReference type="PROSITE" id="PS00028">
    <property type="entry name" value="ZINC_FINGER_C2H2_1"/>
    <property type="match status" value="12"/>
</dbReference>
<keyword evidence="10" id="KW-0539">Nucleus</keyword>
<comment type="caution">
    <text evidence="14">The sequence shown here is derived from an EMBL/GenBank/DDBJ whole genome shotgun (WGS) entry which is preliminary data.</text>
</comment>
<dbReference type="GO" id="GO:0003700">
    <property type="term" value="F:DNA-binding transcription factor activity"/>
    <property type="evidence" value="ECO:0007669"/>
    <property type="project" value="TreeGrafter"/>
</dbReference>
<evidence type="ECO:0000256" key="6">
    <source>
        <dbReference type="ARBA" id="ARBA00022833"/>
    </source>
</evidence>
<name>A0A834MCY8_RHYFE</name>
<feature type="domain" description="C2H2-type" evidence="13">
    <location>
        <begin position="358"/>
        <end position="385"/>
    </location>
</feature>
<evidence type="ECO:0000256" key="4">
    <source>
        <dbReference type="ARBA" id="ARBA00022737"/>
    </source>
</evidence>
<evidence type="ECO:0000313" key="15">
    <source>
        <dbReference type="Proteomes" id="UP000625711"/>
    </source>
</evidence>
<dbReference type="GO" id="GO:0000978">
    <property type="term" value="F:RNA polymerase II cis-regulatory region sequence-specific DNA binding"/>
    <property type="evidence" value="ECO:0007669"/>
    <property type="project" value="TreeGrafter"/>
</dbReference>
<proteinExistence type="inferred from homology"/>
<reference evidence="14" key="1">
    <citation type="submission" date="2020-08" db="EMBL/GenBank/DDBJ databases">
        <title>Genome sequencing and assembly of the red palm weevil Rhynchophorus ferrugineus.</title>
        <authorList>
            <person name="Dias G.B."/>
            <person name="Bergman C.M."/>
            <person name="Manee M."/>
        </authorList>
    </citation>
    <scope>NUCLEOTIDE SEQUENCE</scope>
    <source>
        <strain evidence="14">AA-2017</strain>
        <tissue evidence="14">Whole larva</tissue>
    </source>
</reference>
<keyword evidence="6" id="KW-0862">Zinc</keyword>
<feature type="domain" description="C2H2-type" evidence="13">
    <location>
        <begin position="209"/>
        <end position="237"/>
    </location>
</feature>
<dbReference type="FunFam" id="3.30.160.60:FF:002343">
    <property type="entry name" value="Zinc finger protein 33A"/>
    <property type="match status" value="1"/>
</dbReference>